<evidence type="ECO:0000313" key="2">
    <source>
        <dbReference type="EMBL" id="MBA4466243.1"/>
    </source>
</evidence>
<protein>
    <submittedName>
        <fullName evidence="2">Divalent-cation tolerance protein CutA</fullName>
    </submittedName>
</protein>
<dbReference type="InterPro" id="IPR004323">
    <property type="entry name" value="Ion_tolerance_CutA"/>
</dbReference>
<dbReference type="AlphaFoldDB" id="A0A838WU89"/>
<proteinExistence type="inferred from homology"/>
<accession>A0A838WU89</accession>
<name>A0A838WU89_9CYAN</name>
<dbReference type="GO" id="GO:0010038">
    <property type="term" value="P:response to metal ion"/>
    <property type="evidence" value="ECO:0007669"/>
    <property type="project" value="InterPro"/>
</dbReference>
<dbReference type="Pfam" id="PF03091">
    <property type="entry name" value="CutA1"/>
    <property type="match status" value="1"/>
</dbReference>
<dbReference type="InterPro" id="IPR011322">
    <property type="entry name" value="N-reg_PII-like_a/b"/>
</dbReference>
<comment type="similarity">
    <text evidence="1">Belongs to the CutA family.</text>
</comment>
<gene>
    <name evidence="2" type="ORF">FHK98_12080</name>
</gene>
<dbReference type="PANTHER" id="PTHR23419:SF8">
    <property type="entry name" value="FI09726P"/>
    <property type="match status" value="1"/>
</dbReference>
<dbReference type="EMBL" id="VDFG01000807">
    <property type="protein sequence ID" value="MBA4466243.1"/>
    <property type="molecule type" value="Genomic_DNA"/>
</dbReference>
<sequence length="117" mass="13585">MKVIFLYVTCKDRDEALSIGKLLVQERLVACANIVENMDSIYWWNGEVQVEKEAILIMKSRQDLFVQIKDKISSLHSYDTPCIVAMPIDYVGETYLSWLIKETKTLWNMGAKNIELH</sequence>
<reference evidence="2 3" key="1">
    <citation type="journal article" date="2020" name="J. Appl. Phycol.">
        <title>Morphological changes and genome evolution in Raphidiopsis raciborskii CS-506 after 23 years in culture.</title>
        <authorList>
            <person name="Willis A."/>
            <person name="Bent S.J."/>
            <person name="Jameson I.D."/>
        </authorList>
    </citation>
    <scope>NUCLEOTIDE SEQUENCE [LARGE SCALE GENOMIC DNA]</scope>
    <source>
        <strain evidence="2 3">CS-506_A</strain>
    </source>
</reference>
<evidence type="ECO:0000256" key="1">
    <source>
        <dbReference type="ARBA" id="ARBA00010169"/>
    </source>
</evidence>
<organism evidence="2 3">
    <name type="scientific">Cylindrospermopsis raciborskii CS-506_A</name>
    <dbReference type="NCBI Taxonomy" id="2585140"/>
    <lineage>
        <taxon>Bacteria</taxon>
        <taxon>Bacillati</taxon>
        <taxon>Cyanobacteriota</taxon>
        <taxon>Cyanophyceae</taxon>
        <taxon>Nostocales</taxon>
        <taxon>Aphanizomenonaceae</taxon>
        <taxon>Cylindrospermopsis</taxon>
    </lineage>
</organism>
<dbReference type="PANTHER" id="PTHR23419">
    <property type="entry name" value="DIVALENT CATION TOLERANCE CUTA-RELATED"/>
    <property type="match status" value="1"/>
</dbReference>
<evidence type="ECO:0000313" key="3">
    <source>
        <dbReference type="Proteomes" id="UP000538075"/>
    </source>
</evidence>
<dbReference type="Proteomes" id="UP000538075">
    <property type="component" value="Unassembled WGS sequence"/>
</dbReference>
<dbReference type="SUPFAM" id="SSF54913">
    <property type="entry name" value="GlnB-like"/>
    <property type="match status" value="1"/>
</dbReference>
<comment type="caution">
    <text evidence="2">The sequence shown here is derived from an EMBL/GenBank/DDBJ whole genome shotgun (WGS) entry which is preliminary data.</text>
</comment>
<dbReference type="InterPro" id="IPR015867">
    <property type="entry name" value="N-reg_PII/ATP_PRibTrfase_C"/>
</dbReference>
<dbReference type="GO" id="GO:0005507">
    <property type="term" value="F:copper ion binding"/>
    <property type="evidence" value="ECO:0007669"/>
    <property type="project" value="TreeGrafter"/>
</dbReference>
<dbReference type="Gene3D" id="3.30.70.120">
    <property type="match status" value="1"/>
</dbReference>